<reference evidence="3 4" key="1">
    <citation type="submission" date="2019-03" db="EMBL/GenBank/DDBJ databases">
        <title>Metabolic reconstructions from genomes of highly enriched 'Candidatus Accumulibacter' and 'Candidatus Competibacter' bioreactor populations.</title>
        <authorList>
            <person name="Annavajhala M.K."/>
            <person name="Welles L."/>
            <person name="Abbas B."/>
            <person name="Sorokin D."/>
            <person name="Park H."/>
            <person name="Van Loosdrecht M."/>
            <person name="Chandran K."/>
        </authorList>
    </citation>
    <scope>NUCLEOTIDE SEQUENCE [LARGE SCALE GENOMIC DNA]</scope>
    <source>
        <strain evidence="3 4">SBR_G</strain>
    </source>
</reference>
<sequence length="276" mass="30603">MYFHYQRSYRGPIQAVILDWAGTTVDYGSLAPVAAFVRLFAEQEVTISAAEARGPMGLEKREHIRQLCQTPAIAARWRERHGREPNAVDVDRLYETFVPLQLAAIRDHAQLIPGCRETVAALRERGIRIGANTGYSREMMEPLLLAAAEQRYMPDSTVCATEVPRGRPYPCMSLKNVIELGVEAVQSCVKVDDTVPGIEEGLNAGMWTVGIAISGNEIGLTLADWRALPQLEQGRRRTRARQRLLGGGAHYVIDTIADLPSCLDIIEARLARGERP</sequence>
<dbReference type="CDD" id="cd02586">
    <property type="entry name" value="HAD_PHN"/>
    <property type="match status" value="1"/>
</dbReference>
<dbReference type="RefSeq" id="WP_169248074.1">
    <property type="nucleotide sequence ID" value="NZ_SPMZ01000016.1"/>
</dbReference>
<dbReference type="SFLD" id="SFLDG01135">
    <property type="entry name" value="C1.5.6:_HAD__Beta-PGM__Phospha"/>
    <property type="match status" value="1"/>
</dbReference>
<dbReference type="InterPro" id="IPR023214">
    <property type="entry name" value="HAD_sf"/>
</dbReference>
<feature type="active site" description="Nucleophile" evidence="2">
    <location>
        <position position="19"/>
    </location>
</feature>
<comment type="caution">
    <text evidence="3">The sequence shown here is derived from an EMBL/GenBank/DDBJ whole genome shotgun (WGS) entry which is preliminary data.</text>
</comment>
<dbReference type="EC" id="3.11.1.1" evidence="2"/>
<keyword evidence="4" id="KW-1185">Reference proteome</keyword>
<comment type="cofactor">
    <cofactor evidence="2">
        <name>Mg(2+)</name>
        <dbReference type="ChEBI" id="CHEBI:18420"/>
    </cofactor>
    <text evidence="2">Binds 1 Mg(2+) ion per subunit.</text>
</comment>
<dbReference type="InterPro" id="IPR006439">
    <property type="entry name" value="HAD-SF_hydro_IA"/>
</dbReference>
<dbReference type="InterPro" id="IPR050155">
    <property type="entry name" value="HAD-like_hydrolase_sf"/>
</dbReference>
<dbReference type="SFLD" id="SFLDG01129">
    <property type="entry name" value="C1.5:_HAD__Beta-PGM__Phosphata"/>
    <property type="match status" value="1"/>
</dbReference>
<dbReference type="GO" id="GO:0050194">
    <property type="term" value="F:phosphonoacetaldehyde hydrolase activity"/>
    <property type="evidence" value="ECO:0007669"/>
    <property type="project" value="UniProtKB-EC"/>
</dbReference>
<comment type="similarity">
    <text evidence="2">Belongs to the HAD-like hydrolase superfamily. PhnX family.</text>
</comment>
<keyword evidence="1 2" id="KW-0704">Schiff base</keyword>
<comment type="catalytic activity">
    <reaction evidence="2">
        <text>phosphonoacetaldehyde + H2O = acetaldehyde + phosphate + H(+)</text>
        <dbReference type="Rhea" id="RHEA:18905"/>
        <dbReference type="ChEBI" id="CHEBI:15343"/>
        <dbReference type="ChEBI" id="CHEBI:15377"/>
        <dbReference type="ChEBI" id="CHEBI:15378"/>
        <dbReference type="ChEBI" id="CHEBI:43474"/>
        <dbReference type="ChEBI" id="CHEBI:58383"/>
        <dbReference type="EC" id="3.11.1.1"/>
    </reaction>
</comment>
<comment type="function">
    <text evidence="2">Involved in phosphonate degradation.</text>
</comment>
<dbReference type="SFLD" id="SFLDS00003">
    <property type="entry name" value="Haloacid_Dehalogenase"/>
    <property type="match status" value="1"/>
</dbReference>
<comment type="subunit">
    <text evidence="2">Homodimer.</text>
</comment>
<evidence type="ECO:0000313" key="4">
    <source>
        <dbReference type="Proteomes" id="UP000760480"/>
    </source>
</evidence>
<accession>A0ABX1THG9</accession>
<feature type="binding site" evidence="2">
    <location>
        <position position="193"/>
    </location>
    <ligand>
        <name>Mg(2+)</name>
        <dbReference type="ChEBI" id="CHEBI:18420"/>
    </ligand>
</feature>
<feature type="binding site" evidence="2">
    <location>
        <position position="21"/>
    </location>
    <ligand>
        <name>Mg(2+)</name>
        <dbReference type="ChEBI" id="CHEBI:18420"/>
    </ligand>
</feature>
<dbReference type="Gene3D" id="1.10.150.240">
    <property type="entry name" value="Putative phosphatase, domain 2"/>
    <property type="match status" value="1"/>
</dbReference>
<dbReference type="InterPro" id="IPR023198">
    <property type="entry name" value="PGP-like_dom2"/>
</dbReference>
<dbReference type="Proteomes" id="UP000760480">
    <property type="component" value="Unassembled WGS sequence"/>
</dbReference>
<dbReference type="PANTHER" id="PTHR43434">
    <property type="entry name" value="PHOSPHOGLYCOLATE PHOSPHATASE"/>
    <property type="match status" value="1"/>
</dbReference>
<dbReference type="SUPFAM" id="SSF56784">
    <property type="entry name" value="HAD-like"/>
    <property type="match status" value="1"/>
</dbReference>
<proteinExistence type="inferred from homology"/>
<dbReference type="HAMAP" id="MF_01375">
    <property type="entry name" value="PhnX"/>
    <property type="match status" value="1"/>
</dbReference>
<gene>
    <name evidence="2" type="primary">phnX</name>
    <name evidence="3" type="ORF">E4P82_06110</name>
</gene>
<evidence type="ECO:0000313" key="3">
    <source>
        <dbReference type="EMBL" id="NMQ18818.1"/>
    </source>
</evidence>
<dbReference type="Pfam" id="PF00702">
    <property type="entry name" value="Hydrolase"/>
    <property type="match status" value="1"/>
</dbReference>
<dbReference type="NCBIfam" id="TIGR01509">
    <property type="entry name" value="HAD-SF-IA-v3"/>
    <property type="match status" value="1"/>
</dbReference>
<protein>
    <recommendedName>
        <fullName evidence="2">Phosphonoacetaldehyde hydrolase</fullName>
        <shortName evidence="2">Phosphonatase</shortName>
        <ecNumber evidence="2">3.11.1.1</ecNumber>
    </recommendedName>
    <alternativeName>
        <fullName evidence="2">Phosphonoacetaldehyde phosphonohydrolase</fullName>
    </alternativeName>
</protein>
<keyword evidence="2 3" id="KW-0378">Hydrolase</keyword>
<keyword evidence="2" id="KW-0479">Metal-binding</keyword>
<name>A0ABX1THG9_9GAMM</name>
<feature type="active site" description="Schiff-base intermediate with substrate" evidence="2">
    <location>
        <position position="60"/>
    </location>
</feature>
<dbReference type="NCBIfam" id="TIGR01422">
    <property type="entry name" value="phosphonatase"/>
    <property type="match status" value="1"/>
</dbReference>
<dbReference type="PANTHER" id="PTHR43434:SF19">
    <property type="entry name" value="PHOSPHONOACETALDEHYDE HYDROLASE"/>
    <property type="match status" value="1"/>
</dbReference>
<dbReference type="EMBL" id="SPMZ01000016">
    <property type="protein sequence ID" value="NMQ18818.1"/>
    <property type="molecule type" value="Genomic_DNA"/>
</dbReference>
<dbReference type="InterPro" id="IPR036412">
    <property type="entry name" value="HAD-like_sf"/>
</dbReference>
<organism evidence="3 4">
    <name type="scientific">Candidatus Competibacter phosphatis</name>
    <dbReference type="NCBI Taxonomy" id="221280"/>
    <lineage>
        <taxon>Bacteria</taxon>
        <taxon>Pseudomonadati</taxon>
        <taxon>Pseudomonadota</taxon>
        <taxon>Gammaproteobacteria</taxon>
        <taxon>Candidatus Competibacteraceae</taxon>
        <taxon>Candidatus Competibacter</taxon>
    </lineage>
</organism>
<dbReference type="InterPro" id="IPR006323">
    <property type="entry name" value="Phosphonoacetald_hydro"/>
</dbReference>
<dbReference type="Gene3D" id="3.40.50.1000">
    <property type="entry name" value="HAD superfamily/HAD-like"/>
    <property type="match status" value="1"/>
</dbReference>
<feature type="binding site" evidence="2">
    <location>
        <position position="19"/>
    </location>
    <ligand>
        <name>Mg(2+)</name>
        <dbReference type="ChEBI" id="CHEBI:18420"/>
    </ligand>
</feature>
<keyword evidence="2" id="KW-0460">Magnesium</keyword>
<evidence type="ECO:0000256" key="1">
    <source>
        <dbReference type="ARBA" id="ARBA00023270"/>
    </source>
</evidence>
<evidence type="ECO:0000256" key="2">
    <source>
        <dbReference type="HAMAP-Rule" id="MF_01375"/>
    </source>
</evidence>